<dbReference type="InterPro" id="IPR007648">
    <property type="entry name" value="ATPase_inhibitor_mt"/>
</dbReference>
<dbReference type="Pfam" id="PF04568">
    <property type="entry name" value="IATP"/>
    <property type="match status" value="1"/>
</dbReference>
<dbReference type="GO" id="GO:0005739">
    <property type="term" value="C:mitochondrion"/>
    <property type="evidence" value="ECO:0007669"/>
    <property type="project" value="UniProtKB-SubCell"/>
</dbReference>
<comment type="subcellular location">
    <subcellularLocation>
        <location evidence="1">Mitochondrion</location>
    </subcellularLocation>
</comment>
<dbReference type="EMBL" id="QQZK01000089">
    <property type="protein sequence ID" value="KAF5097569.1"/>
    <property type="molecule type" value="Genomic_DNA"/>
</dbReference>
<accession>A0A0J9XAG7</accession>
<dbReference type="AlphaFoldDB" id="A0A0J9XAG7"/>
<comment type="caution">
    <text evidence="5">The sequence shown here is derived from an EMBL/GenBank/DDBJ whole genome shotgun (WGS) entry which is preliminary data.</text>
</comment>
<evidence type="ECO:0000313" key="5">
    <source>
        <dbReference type="EMBL" id="CDO54170.1"/>
    </source>
</evidence>
<evidence type="ECO:0000313" key="6">
    <source>
        <dbReference type="EMBL" id="KAF5097569.1"/>
    </source>
</evidence>
<dbReference type="Proteomes" id="UP000242525">
    <property type="component" value="Unassembled WGS sequence"/>
</dbReference>
<protein>
    <recommendedName>
        <fullName evidence="4">ATPase inhibitor, mitochondrial</fullName>
    </recommendedName>
</protein>
<evidence type="ECO:0000256" key="2">
    <source>
        <dbReference type="ARBA" id="ARBA00010901"/>
    </source>
</evidence>
<organism evidence="5 7">
    <name type="scientific">Geotrichum candidum</name>
    <name type="common">Oospora lactis</name>
    <name type="synonym">Dipodascus geotrichum</name>
    <dbReference type="NCBI Taxonomy" id="1173061"/>
    <lineage>
        <taxon>Eukaryota</taxon>
        <taxon>Fungi</taxon>
        <taxon>Dikarya</taxon>
        <taxon>Ascomycota</taxon>
        <taxon>Saccharomycotina</taxon>
        <taxon>Dipodascomycetes</taxon>
        <taxon>Dipodascales</taxon>
        <taxon>Dipodascaceae</taxon>
        <taxon>Geotrichum</taxon>
    </lineage>
</organism>
<dbReference type="Proteomes" id="UP000750522">
    <property type="component" value="Unassembled WGS sequence"/>
</dbReference>
<sequence length="82" mass="9424">MLSARLVSRATTRSFVRFYTEGATGAPRPAGSADSFNKREKAQEDLYVRQLEKERIAALRKSLKEQRDHLDKIEDQIDQLSK</sequence>
<dbReference type="STRING" id="1173061.A0A0J9XAG7"/>
<evidence type="ECO:0000313" key="7">
    <source>
        <dbReference type="Proteomes" id="UP000242525"/>
    </source>
</evidence>
<dbReference type="SUPFAM" id="SSF64602">
    <property type="entry name" value="F1 ATPase inhibitor, IF1, C-terminal domain"/>
    <property type="match status" value="1"/>
</dbReference>
<reference evidence="6" key="3">
    <citation type="submission" date="2020-01" db="EMBL/GenBank/DDBJ databases">
        <authorList>
            <person name="Perkins V."/>
            <person name="Lessard M.-H."/>
            <person name="Dugat-Bony E."/>
            <person name="Frenette M."/>
            <person name="Labrie S."/>
        </authorList>
    </citation>
    <scope>NUCLEOTIDE SEQUENCE</scope>
    <source>
        <strain evidence="6">LMA-70</strain>
    </source>
</reference>
<dbReference type="GO" id="GO:0042030">
    <property type="term" value="F:ATPase inhibitor activity"/>
    <property type="evidence" value="ECO:0007669"/>
    <property type="project" value="InterPro"/>
</dbReference>
<keyword evidence="3" id="KW-0496">Mitochondrion</keyword>
<evidence type="ECO:0000256" key="3">
    <source>
        <dbReference type="ARBA" id="ARBA00023128"/>
    </source>
</evidence>
<comment type="similarity">
    <text evidence="2 4">Belongs to the ATPase inhibitor family.</text>
</comment>
<evidence type="ECO:0000256" key="1">
    <source>
        <dbReference type="ARBA" id="ARBA00004173"/>
    </source>
</evidence>
<dbReference type="Gene3D" id="1.20.5.500">
    <property type="entry name" value="Single helix bin"/>
    <property type="match status" value="1"/>
</dbReference>
<keyword evidence="7" id="KW-1185">Reference proteome</keyword>
<name>A0A0J9XAG7_GEOCN</name>
<dbReference type="OrthoDB" id="5532350at2759"/>
<evidence type="ECO:0000256" key="4">
    <source>
        <dbReference type="RuleBase" id="RU368087"/>
    </source>
</evidence>
<gene>
    <name evidence="5" type="ORF">BN980_GECA07s00296g</name>
    <name evidence="6" type="ORF">DV451_003784</name>
</gene>
<comment type="function">
    <text evidence="4">Inhibits the enzyme activity of ATPase.</text>
</comment>
<reference evidence="6" key="2">
    <citation type="journal article" date="2020" name="Front. Microbiol.">
        <title>Phenotypic and Genetic Characterization of the Cheese Ripening Yeast Geotrichum candidum.</title>
        <authorList>
            <person name="Perkins V."/>
            <person name="Vignola S."/>
            <person name="Lessard M.H."/>
            <person name="Plante P.L."/>
            <person name="Corbeil J."/>
            <person name="Dugat-Bony E."/>
            <person name="Frenette M."/>
            <person name="Labrie S."/>
        </authorList>
    </citation>
    <scope>NUCLEOTIDE SEQUENCE</scope>
    <source>
        <strain evidence="6">LMA-70</strain>
    </source>
</reference>
<dbReference type="EMBL" id="CCBN010000007">
    <property type="protein sequence ID" value="CDO54170.1"/>
    <property type="molecule type" value="Genomic_DNA"/>
</dbReference>
<proteinExistence type="inferred from homology"/>
<reference evidence="5 7" key="1">
    <citation type="submission" date="2014-03" db="EMBL/GenBank/DDBJ databases">
        <authorList>
            <person name="Casaregola S."/>
        </authorList>
    </citation>
    <scope>NUCLEOTIDE SEQUENCE [LARGE SCALE GENOMIC DNA]</scope>
    <source>
        <strain evidence="5 7">CLIB 918</strain>
    </source>
</reference>